<gene>
    <name evidence="2" type="ORF">BCR42DRAFT_439971</name>
</gene>
<dbReference type="AlphaFoldDB" id="A0A1X2IAS6"/>
<proteinExistence type="predicted"/>
<organism evidence="2 3">
    <name type="scientific">Absidia repens</name>
    <dbReference type="NCBI Taxonomy" id="90262"/>
    <lineage>
        <taxon>Eukaryota</taxon>
        <taxon>Fungi</taxon>
        <taxon>Fungi incertae sedis</taxon>
        <taxon>Mucoromycota</taxon>
        <taxon>Mucoromycotina</taxon>
        <taxon>Mucoromycetes</taxon>
        <taxon>Mucorales</taxon>
        <taxon>Cunninghamellaceae</taxon>
        <taxon>Absidia</taxon>
    </lineage>
</organism>
<evidence type="ECO:0000256" key="1">
    <source>
        <dbReference type="SAM" id="MobiDB-lite"/>
    </source>
</evidence>
<reference evidence="2 3" key="1">
    <citation type="submission" date="2016-07" db="EMBL/GenBank/DDBJ databases">
        <title>Pervasive Adenine N6-methylation of Active Genes in Fungi.</title>
        <authorList>
            <consortium name="DOE Joint Genome Institute"/>
            <person name="Mondo S.J."/>
            <person name="Dannebaum R.O."/>
            <person name="Kuo R.C."/>
            <person name="Labutti K."/>
            <person name="Haridas S."/>
            <person name="Kuo A."/>
            <person name="Salamov A."/>
            <person name="Ahrendt S.R."/>
            <person name="Lipzen A."/>
            <person name="Sullivan W."/>
            <person name="Andreopoulos W.B."/>
            <person name="Clum A."/>
            <person name="Lindquist E."/>
            <person name="Daum C."/>
            <person name="Ramamoorthy G.K."/>
            <person name="Gryganskyi A."/>
            <person name="Culley D."/>
            <person name="Magnuson J.K."/>
            <person name="James T.Y."/>
            <person name="O'Malley M.A."/>
            <person name="Stajich J.E."/>
            <person name="Spatafora J.W."/>
            <person name="Visel A."/>
            <person name="Grigoriev I.V."/>
        </authorList>
    </citation>
    <scope>NUCLEOTIDE SEQUENCE [LARGE SCALE GENOMIC DNA]</scope>
    <source>
        <strain evidence="2 3">NRRL 1336</strain>
    </source>
</reference>
<keyword evidence="3" id="KW-1185">Reference proteome</keyword>
<name>A0A1X2IAS6_9FUNG</name>
<dbReference type="Proteomes" id="UP000193560">
    <property type="component" value="Unassembled WGS sequence"/>
</dbReference>
<dbReference type="EMBL" id="MCGE01000018">
    <property type="protein sequence ID" value="ORZ12863.1"/>
    <property type="molecule type" value="Genomic_DNA"/>
</dbReference>
<evidence type="ECO:0000313" key="2">
    <source>
        <dbReference type="EMBL" id="ORZ12863.1"/>
    </source>
</evidence>
<feature type="compositionally biased region" description="Pro residues" evidence="1">
    <location>
        <begin position="76"/>
        <end position="88"/>
    </location>
</feature>
<feature type="region of interest" description="Disordered" evidence="1">
    <location>
        <begin position="61"/>
        <end position="99"/>
    </location>
</feature>
<sequence length="354" mass="41078">MNYNPIPCQFCDQFYDRMAQGNMDVYCADRSCYCPYGCGRIYNKAYLSQLRNFFPRRRESSTRDAVKTYNGHRHSIPPPLRGGTPLPPHLGRNSKHGSSFSESWRISKSFPHKESKGNCHQLNNHPATQPYFGIQTQKRDEFVRPMSLYFSDSAKFKLNMKEYSFDHIPVGATNDIHLTRDTDNISSPGYRLHPNRTTINQNNTFRPSSNYYDPSLETANDIVNTSTPSSSAAVVNDDIPPQSRMIKNGPSVSLSDYASEANLLLQEMRSMRQTLESESATLMRMSKYHKKKLIELDKCTKRYVNNVEYIQQLKYDMEKVKQDMKDRTIEVNKKKKDESRDWKNWCKRAFSLAH</sequence>
<comment type="caution">
    <text evidence="2">The sequence shown here is derived from an EMBL/GenBank/DDBJ whole genome shotgun (WGS) entry which is preliminary data.</text>
</comment>
<accession>A0A1X2IAS6</accession>
<evidence type="ECO:0000313" key="3">
    <source>
        <dbReference type="Proteomes" id="UP000193560"/>
    </source>
</evidence>
<protein>
    <submittedName>
        <fullName evidence="2">Uncharacterized protein</fullName>
    </submittedName>
</protein>